<evidence type="ECO:0000256" key="1">
    <source>
        <dbReference type="ARBA" id="ARBA00022786"/>
    </source>
</evidence>
<proteinExistence type="predicted"/>
<evidence type="ECO:0000313" key="3">
    <source>
        <dbReference type="EnsemblMetazoa" id="G24505.7:cds"/>
    </source>
</evidence>
<organism evidence="3 4">
    <name type="scientific">Magallana gigas</name>
    <name type="common">Pacific oyster</name>
    <name type="synonym">Crassostrea gigas</name>
    <dbReference type="NCBI Taxonomy" id="29159"/>
    <lineage>
        <taxon>Eukaryota</taxon>
        <taxon>Metazoa</taxon>
        <taxon>Spiralia</taxon>
        <taxon>Lophotrochozoa</taxon>
        <taxon>Mollusca</taxon>
        <taxon>Bivalvia</taxon>
        <taxon>Autobranchia</taxon>
        <taxon>Pteriomorphia</taxon>
        <taxon>Ostreida</taxon>
        <taxon>Ostreoidea</taxon>
        <taxon>Ostreidae</taxon>
        <taxon>Magallana</taxon>
    </lineage>
</organism>
<name>A0A8W8KM81_MAGGI</name>
<dbReference type="SUPFAM" id="SSF81383">
    <property type="entry name" value="F-box domain"/>
    <property type="match status" value="1"/>
</dbReference>
<dbReference type="Gene3D" id="3.80.10.10">
    <property type="entry name" value="Ribonuclease Inhibitor"/>
    <property type="match status" value="2"/>
</dbReference>
<dbReference type="GO" id="GO:0031146">
    <property type="term" value="P:SCF-dependent proteasomal ubiquitin-dependent protein catabolic process"/>
    <property type="evidence" value="ECO:0007669"/>
    <property type="project" value="TreeGrafter"/>
</dbReference>
<dbReference type="Pfam" id="PF12937">
    <property type="entry name" value="F-box-like"/>
    <property type="match status" value="1"/>
</dbReference>
<accession>A0A8W8KM81</accession>
<keyword evidence="1" id="KW-0833">Ubl conjugation pathway</keyword>
<protein>
    <recommendedName>
        <fullName evidence="2">F-box domain-containing protein</fullName>
    </recommendedName>
</protein>
<dbReference type="Proteomes" id="UP000005408">
    <property type="component" value="Unassembled WGS sequence"/>
</dbReference>
<dbReference type="InterPro" id="IPR032675">
    <property type="entry name" value="LRR_dom_sf"/>
</dbReference>
<dbReference type="InterPro" id="IPR006553">
    <property type="entry name" value="Leu-rich_rpt_Cys-con_subtyp"/>
</dbReference>
<dbReference type="InterPro" id="IPR001611">
    <property type="entry name" value="Leu-rich_rpt"/>
</dbReference>
<dbReference type="EnsemblMetazoa" id="G24505.1">
    <property type="protein sequence ID" value="G24505.1:cds"/>
    <property type="gene ID" value="G24505"/>
</dbReference>
<dbReference type="PROSITE" id="PS50181">
    <property type="entry name" value="FBOX"/>
    <property type="match status" value="1"/>
</dbReference>
<dbReference type="EnsemblMetazoa" id="G24505.2">
    <property type="protein sequence ID" value="G24505.2:cds"/>
    <property type="gene ID" value="G24505"/>
</dbReference>
<dbReference type="GO" id="GO:0019005">
    <property type="term" value="C:SCF ubiquitin ligase complex"/>
    <property type="evidence" value="ECO:0007669"/>
    <property type="project" value="TreeGrafter"/>
</dbReference>
<feature type="domain" description="F-box" evidence="2">
    <location>
        <begin position="89"/>
        <end position="136"/>
    </location>
</feature>
<dbReference type="PANTHER" id="PTHR13318">
    <property type="entry name" value="PARTNER OF PAIRED, ISOFORM B-RELATED"/>
    <property type="match status" value="1"/>
</dbReference>
<dbReference type="EnsemblMetazoa" id="G24505.7">
    <property type="protein sequence ID" value="G24505.7:cds"/>
    <property type="gene ID" value="G24505"/>
</dbReference>
<dbReference type="SMART" id="SM00367">
    <property type="entry name" value="LRR_CC"/>
    <property type="match status" value="7"/>
</dbReference>
<evidence type="ECO:0000259" key="2">
    <source>
        <dbReference type="PROSITE" id="PS50181"/>
    </source>
</evidence>
<keyword evidence="4" id="KW-1185">Reference proteome</keyword>
<dbReference type="SUPFAM" id="SSF52047">
    <property type="entry name" value="RNI-like"/>
    <property type="match status" value="1"/>
</dbReference>
<dbReference type="InterPro" id="IPR036047">
    <property type="entry name" value="F-box-like_dom_sf"/>
</dbReference>
<dbReference type="EnsemblMetazoa" id="G24505.4">
    <property type="protein sequence ID" value="G24505.4:cds"/>
    <property type="gene ID" value="G24505"/>
</dbReference>
<dbReference type="InterPro" id="IPR001810">
    <property type="entry name" value="F-box_dom"/>
</dbReference>
<reference evidence="3" key="1">
    <citation type="submission" date="2022-08" db="UniProtKB">
        <authorList>
            <consortium name="EnsemblMetazoa"/>
        </authorList>
    </citation>
    <scope>IDENTIFICATION</scope>
    <source>
        <strain evidence="3">05x7-T-G4-1.051#20</strain>
    </source>
</reference>
<evidence type="ECO:0000313" key="4">
    <source>
        <dbReference type="Proteomes" id="UP000005408"/>
    </source>
</evidence>
<dbReference type="AlphaFoldDB" id="A0A8W8KM81"/>
<sequence length="485" mass="55071">MDDGNNLNEHDEEESFSYRAEVVHFLEDDGTEFIVGPGIFRTCEPSLALDDGSKLTVENDIKVISNEVESLICSTERLSSYNEDTCEELVSFNHLPREVILSIFSFFSVVELNLHVIPVCKRWYDIGHDPSLWKELDFSRLNEIPSTSLCRIISRASSLKKLNLMGRLDLTTAEVAVFSQYIPMLESLNIGFCSGVNKTVIEYFLRNCPRLAKLNTEGCMSVDDGSAASMVKGENLQEFNFSHCCITDESIVLLASRMNRIVSLNIDGISWISDSAVITLVDQQLNNLLELMLDGAELTDKSIHHIARCAKLNKLQISFCEGLTDQALKYIQTLQQLTHLKMRKGLYFSTDGLLSLFTCKSMSNLVELDFSENTQFVDDCVIQLTKCCGPKLQYLALSWCWDISDPGIISIVDHCRNLKVLDIIGLHKITGTYFIRIPEEMPKLRLLNLQQCNRIIDELIEDVIRKKPNLRVFNYYGEQFVHEKG</sequence>
<dbReference type="Pfam" id="PF13516">
    <property type="entry name" value="LRR_6"/>
    <property type="match status" value="2"/>
</dbReference>
<dbReference type="EnsemblMetazoa" id="G24505.3">
    <property type="protein sequence ID" value="G24505.3:cds"/>
    <property type="gene ID" value="G24505"/>
</dbReference>
<dbReference type="EnsemblMetazoa" id="G24505.6">
    <property type="protein sequence ID" value="G24505.6:cds"/>
    <property type="gene ID" value="G24505"/>
</dbReference>